<protein>
    <submittedName>
        <fullName evidence="1">Uncharacterized protein</fullName>
    </submittedName>
</protein>
<evidence type="ECO:0000313" key="1">
    <source>
        <dbReference type="EMBL" id="MBB4135389.1"/>
    </source>
</evidence>
<accession>A0A840F1X7</accession>
<comment type="caution">
    <text evidence="1">The sequence shown here is derived from an EMBL/GenBank/DDBJ whole genome shotgun (WGS) entry which is preliminary data.</text>
</comment>
<keyword evidence="2" id="KW-1185">Reference proteome</keyword>
<evidence type="ECO:0000313" key="2">
    <source>
        <dbReference type="Proteomes" id="UP000551501"/>
    </source>
</evidence>
<dbReference type="EMBL" id="JACIFP010000001">
    <property type="protein sequence ID" value="MBB4135389.1"/>
    <property type="molecule type" value="Genomic_DNA"/>
</dbReference>
<gene>
    <name evidence="1" type="ORF">BKA16_001941</name>
</gene>
<sequence length="59" mass="6587">MRLWSQGWDDDRHVDPYAVTQTNGDRLDLGYATEVLYAAWEWKAALTESAEIEGTAAAA</sequence>
<organism evidence="1 2">
    <name type="scientific">Gordonia humi</name>
    <dbReference type="NCBI Taxonomy" id="686429"/>
    <lineage>
        <taxon>Bacteria</taxon>
        <taxon>Bacillati</taxon>
        <taxon>Actinomycetota</taxon>
        <taxon>Actinomycetes</taxon>
        <taxon>Mycobacteriales</taxon>
        <taxon>Gordoniaceae</taxon>
        <taxon>Gordonia</taxon>
    </lineage>
</organism>
<reference evidence="1 2" key="1">
    <citation type="submission" date="2020-08" db="EMBL/GenBank/DDBJ databases">
        <title>Sequencing the genomes of 1000 actinobacteria strains.</title>
        <authorList>
            <person name="Klenk H.-P."/>
        </authorList>
    </citation>
    <scope>NUCLEOTIDE SEQUENCE [LARGE SCALE GENOMIC DNA]</scope>
    <source>
        <strain evidence="1 2">DSM 45298</strain>
    </source>
</reference>
<dbReference type="Proteomes" id="UP000551501">
    <property type="component" value="Unassembled WGS sequence"/>
</dbReference>
<name>A0A840F1X7_9ACTN</name>
<dbReference type="AlphaFoldDB" id="A0A840F1X7"/>
<dbReference type="RefSeq" id="WP_183370435.1">
    <property type="nucleotide sequence ID" value="NZ_BAABHL010000065.1"/>
</dbReference>
<proteinExistence type="predicted"/>